<dbReference type="GO" id="GO:0003682">
    <property type="term" value="F:chromatin binding"/>
    <property type="evidence" value="ECO:0007669"/>
    <property type="project" value="TreeGrafter"/>
</dbReference>
<dbReference type="AlphaFoldDB" id="A0A1I7XRG4"/>
<protein>
    <submittedName>
        <fullName evidence="9">CNDH2_C domain-containing protein</fullName>
    </submittedName>
</protein>
<sequence length="719" mass="83404">MSNLLVSNMTEDYEEAGQRYAYLLQPIKDLHRNFDINIAKELDDYCARLDELAANEEFQIDNAHRFVNCGFIFIFFIIRLISFNFYYRYFLKIGLFIVDEEVDEGLENDVDIDPEANLIDPCDLCNYSKAKPCNPMDLVMKYSKVVVPTISVMPMSLMPLADFEKCNVPLYTCKNNRDIIGKKDDFKINTGYMGRRGALLLDLLNTRLLDDFASDDFMEVGQFDKMKEISKAITEIAETMQDPDSGRGSPVNECIEGNNFDGRPSNIIEVERRGTPIAFTDLRTSDDNRLDSNALHVVAFNEINIYFLFLNFRPITQLSDAPNADFEYHKARDFPVLEDDFSGNCFDNDFELVINSQKKKPWETVEDDFEPDPMEHLVMDPFDDKRWKSKPIDIIKRVVRATTIVAKNKKVEKTALTMQKRTMQTIEYVNEHFYMKSKKVKSDREDDWQTDALYRFIVAQQKKRAQAKRDGKKQQRPPRRTLPEKVISEDEDLFDDGIGNDDELDIHNDEVVPHAKADGIPSISAIQQLLFNDIEDDELQNSINIPSLYIGRQPNAEGVPDEDDLPVGDIKRPTSRMSLQDLLQYHMNRYWSTTAEATSKLAARVQDWDERMQPILEEEETRKEFDIHEYGTELLEFFTESGEMKSLSELLIGKKEHEISRYFLSCLMMANTYNVRVSLTYMLVEDNQQQGLDQKSNTMRVTLLSRERHHKIFNQDGAL</sequence>
<feature type="region of interest" description="Disordered" evidence="4">
    <location>
        <begin position="464"/>
        <end position="494"/>
    </location>
</feature>
<dbReference type="PANTHER" id="PTHR14324:SF3">
    <property type="entry name" value="CONDENSIN-2 COMPLEX SUBUNIT H2"/>
    <property type="match status" value="1"/>
</dbReference>
<dbReference type="InterPro" id="IPR009378">
    <property type="entry name" value="H2_N"/>
</dbReference>
<evidence type="ECO:0000313" key="9">
    <source>
        <dbReference type="WBParaSite" id="Hba_20120"/>
    </source>
</evidence>
<dbReference type="Pfam" id="PF16858">
    <property type="entry name" value="CNDH2_C"/>
    <property type="match status" value="1"/>
</dbReference>
<dbReference type="GO" id="GO:0005634">
    <property type="term" value="C:nucleus"/>
    <property type="evidence" value="ECO:0007669"/>
    <property type="project" value="UniProtKB-SubCell"/>
</dbReference>
<organism evidence="8 9">
    <name type="scientific">Heterorhabditis bacteriophora</name>
    <name type="common">Entomopathogenic nematode worm</name>
    <dbReference type="NCBI Taxonomy" id="37862"/>
    <lineage>
        <taxon>Eukaryota</taxon>
        <taxon>Metazoa</taxon>
        <taxon>Ecdysozoa</taxon>
        <taxon>Nematoda</taxon>
        <taxon>Chromadorea</taxon>
        <taxon>Rhabditida</taxon>
        <taxon>Rhabditina</taxon>
        <taxon>Rhabditomorpha</taxon>
        <taxon>Strongyloidea</taxon>
        <taxon>Heterorhabditidae</taxon>
        <taxon>Heterorhabditis</taxon>
    </lineage>
</organism>
<reference evidence="9" key="1">
    <citation type="submission" date="2016-11" db="UniProtKB">
        <authorList>
            <consortium name="WormBaseParasite"/>
        </authorList>
    </citation>
    <scope>IDENTIFICATION</scope>
</reference>
<evidence type="ECO:0000256" key="1">
    <source>
        <dbReference type="ARBA" id="ARBA00004123"/>
    </source>
</evidence>
<dbReference type="InterPro" id="IPR031739">
    <property type="entry name" value="Ncaph2"/>
</dbReference>
<feature type="transmembrane region" description="Helical" evidence="5">
    <location>
        <begin position="66"/>
        <end position="87"/>
    </location>
</feature>
<comment type="similarity">
    <text evidence="2">Belongs to the CND2 H2 (condensin-2 subunit 2) family.</text>
</comment>
<dbReference type="WBParaSite" id="Hba_20120">
    <property type="protein sequence ID" value="Hba_20120"/>
    <property type="gene ID" value="Hba_20120"/>
</dbReference>
<feature type="domain" description="Condensin-2 complex subunit H2 C-terminal" evidence="7">
    <location>
        <begin position="578"/>
        <end position="712"/>
    </location>
</feature>
<evidence type="ECO:0000256" key="2">
    <source>
        <dbReference type="ARBA" id="ARBA00007844"/>
    </source>
</evidence>
<dbReference type="Pfam" id="PF06278">
    <property type="entry name" value="CNDH2_N"/>
    <property type="match status" value="1"/>
</dbReference>
<name>A0A1I7XRG4_HETBA</name>
<accession>A0A1I7XRG4</accession>
<comment type="subcellular location">
    <subcellularLocation>
        <location evidence="1">Nucleus</location>
    </subcellularLocation>
</comment>
<evidence type="ECO:0000313" key="8">
    <source>
        <dbReference type="Proteomes" id="UP000095283"/>
    </source>
</evidence>
<dbReference type="PANTHER" id="PTHR14324">
    <property type="entry name" value="CONDENSIN-2 COMPLEX SUBUNIT H2"/>
    <property type="match status" value="1"/>
</dbReference>
<proteinExistence type="inferred from homology"/>
<evidence type="ECO:0000256" key="4">
    <source>
        <dbReference type="SAM" id="MobiDB-lite"/>
    </source>
</evidence>
<keyword evidence="5" id="KW-0812">Transmembrane</keyword>
<keyword evidence="5" id="KW-0472">Membrane</keyword>
<dbReference type="GO" id="GO:0051306">
    <property type="term" value="P:mitotic sister chromatid separation"/>
    <property type="evidence" value="ECO:0007669"/>
    <property type="project" value="TreeGrafter"/>
</dbReference>
<keyword evidence="5" id="KW-1133">Transmembrane helix</keyword>
<dbReference type="Proteomes" id="UP000095283">
    <property type="component" value="Unplaced"/>
</dbReference>
<dbReference type="GO" id="GO:0000796">
    <property type="term" value="C:condensin complex"/>
    <property type="evidence" value="ECO:0007669"/>
    <property type="project" value="TreeGrafter"/>
</dbReference>
<evidence type="ECO:0000259" key="6">
    <source>
        <dbReference type="Pfam" id="PF06278"/>
    </source>
</evidence>
<dbReference type="InterPro" id="IPR031737">
    <property type="entry name" value="CNDH2_C"/>
</dbReference>
<keyword evidence="3" id="KW-0539">Nucleus</keyword>
<keyword evidence="8" id="KW-1185">Reference proteome</keyword>
<feature type="domain" description="Condensin II complex subunit H2 N-terminal" evidence="6">
    <location>
        <begin position="18"/>
        <end position="56"/>
    </location>
</feature>
<dbReference type="GO" id="GO:0010032">
    <property type="term" value="P:meiotic chromosome condensation"/>
    <property type="evidence" value="ECO:0007669"/>
    <property type="project" value="TreeGrafter"/>
</dbReference>
<evidence type="ECO:0000259" key="7">
    <source>
        <dbReference type="Pfam" id="PF16858"/>
    </source>
</evidence>
<evidence type="ECO:0000256" key="5">
    <source>
        <dbReference type="SAM" id="Phobius"/>
    </source>
</evidence>
<evidence type="ECO:0000256" key="3">
    <source>
        <dbReference type="ARBA" id="ARBA00023242"/>
    </source>
</evidence>